<dbReference type="Pfam" id="PF00002">
    <property type="entry name" value="7tm_2"/>
    <property type="match status" value="1"/>
</dbReference>
<feature type="transmembrane region" description="Helical" evidence="19">
    <location>
        <begin position="1102"/>
        <end position="1132"/>
    </location>
</feature>
<dbReference type="PRINTS" id="PR00249">
    <property type="entry name" value="GPCRSECRETIN"/>
</dbReference>
<evidence type="ECO:0000259" key="24">
    <source>
        <dbReference type="PROSITE" id="PS50261"/>
    </source>
</evidence>
<feature type="region of interest" description="Disordered" evidence="18">
    <location>
        <begin position="1302"/>
        <end position="1336"/>
    </location>
</feature>
<dbReference type="SMART" id="SM00181">
    <property type="entry name" value="EGF"/>
    <property type="match status" value="1"/>
</dbReference>
<feature type="compositionally biased region" description="Basic and acidic residues" evidence="18">
    <location>
        <begin position="1415"/>
        <end position="1424"/>
    </location>
</feature>
<evidence type="ECO:0000256" key="19">
    <source>
        <dbReference type="SAM" id="Phobius"/>
    </source>
</evidence>
<evidence type="ECO:0000256" key="20">
    <source>
        <dbReference type="SAM" id="SignalP"/>
    </source>
</evidence>
<dbReference type="CDD" id="cd00054">
    <property type="entry name" value="EGF_CA"/>
    <property type="match status" value="1"/>
</dbReference>
<dbReference type="InterPro" id="IPR000203">
    <property type="entry name" value="GPS"/>
</dbReference>
<dbReference type="InterPro" id="IPR013783">
    <property type="entry name" value="Ig-like_fold"/>
</dbReference>
<evidence type="ECO:0000256" key="9">
    <source>
        <dbReference type="ARBA" id="ARBA00022837"/>
    </source>
</evidence>
<evidence type="ECO:0000256" key="6">
    <source>
        <dbReference type="ARBA" id="ARBA00022692"/>
    </source>
</evidence>
<evidence type="ECO:0000256" key="14">
    <source>
        <dbReference type="ARBA" id="ARBA00023170"/>
    </source>
</evidence>
<dbReference type="InterPro" id="IPR001881">
    <property type="entry name" value="EGF-like_Ca-bd_dom"/>
</dbReference>
<dbReference type="InterPro" id="IPR008077">
    <property type="entry name" value="GPCR_2_brain_angio_inhib"/>
</dbReference>
<evidence type="ECO:0000256" key="16">
    <source>
        <dbReference type="ARBA" id="ARBA00023224"/>
    </source>
</evidence>
<dbReference type="GO" id="GO:0007166">
    <property type="term" value="P:cell surface receptor signaling pathway"/>
    <property type="evidence" value="ECO:0007669"/>
    <property type="project" value="InterPro"/>
</dbReference>
<evidence type="ECO:0000256" key="2">
    <source>
        <dbReference type="ARBA" id="ARBA00007343"/>
    </source>
</evidence>
<dbReference type="Gene3D" id="1.20.1070.10">
    <property type="entry name" value="Rhodopsin 7-helix transmembrane proteins"/>
    <property type="match status" value="1"/>
</dbReference>
<sequence length="1424" mass="160133">MKVACCMLLLTIAQIKGTADNLRLINSTAHYWPLNRLTGLTDLKTNLTGVKHGKIENVLYRGPGNGFLYTNGRAWVDLGNFTGSCIAEPSRCREALTVFLWLKYYPNRNKRYFVGTSSHLTYSEGFTIYKESDDIANNTIVLKVNDGQREWNGSLTLKPKVWSHVMFTWEPKSGLAIFQNCNQIALASPSKVETSRRNNRSNVLEHHLSLSGAQMSHPGVGARATYEDLAVLYRKMTSYERKWVCRHKLEAPKLNSSCKGSMRWLSIRWTPPPMTYDILTGYNVWRWNKLLNWTKFISGTEKLTLNFTDLDPGSLYKFRIQNALRMAVGASSEIVECWTKREVLGHPLNLTVEMKSHVNVLLKWTAPLESYKDIKGYKIRYNEVESNEEPTEIKAGSSTSFLLTGLRMNTKYMVQVESYGDKSFLDSVPAVITVGTEYDDKSSVKDKLLQVDGSQALRVTWKRPREKYKVFFYRAFVKWEDLEGIKHVREVYDGNVTSCAYSIKDIPNSHNMYIMAYVVRRIALEPIIDSPMDVSIISRSWSHVVLNWSSPFYGRSVDFADSYRLTIRSKKDKISILTSETHARIDGLKQLTKYLLNVQAWNELGFGPSLPEDISFRTPDHDECVDDTHICHVKATCINTEGSYSCECQPGYIGTGRNCEEIPEGLGDESFCPKENFVGIEWRRTMVDREDEAACPEGTVGVALRRCTGTPAVWQLPNLGDCVSKWMSDISKQLNNPNVSVSLLASQLSSLTDIKSGKPLYAGDLKLLVDVIGVLSERGMRVEKNESAEASETFVKDVVGTASNIIHDKNLLSWQYMPKDSQTEKASSLIDNLDMVALDMANTSQSKSADTENVVISVESLQNVGRKKALVMSQQAEEGDETSMNAVSFPISWLMGDSSFDPRPGFATLVSFKTLGSLLTPRGKQSRQTDQMTNHPFITSAVVSVNLRPLANKTFKDPVMIMLGHSVDVEGRKNEPSCVFLETHKNISWSDAGCEVNSTNATHTVCHCYHLTSFAVLMSVKEDVSSSISRPHQLALTLITYVGVSISVVALCLAFLTFSFFRFSKSARTFIHKNLSVALILAQLLFLFGINKTKNEWVCRGIAIALHYFFLVAFAWMALEGVMLYLMLVKVFHTKTAPTKSKKIFFVVGWGLPVVIVATSGVMFLEGYGTPAYCWLSLERGFIWSFVGPVLLVLAFNFVCLGITFHVMAKSGPSSNRKRTGRIRRWSKACMLLTCILGLSWMFGVFYINQESLFMAYFFTIFNTLQGLFIFLFHCVGDEKVRREYRRVLCCHEEDKRYLLTKPSSSESSKSNSHSKSKRGHVDNFKGKNQTMSDSADSLGTIESKRNTFVMHVTNGQVRVRGVSTGEQSRSLVRNLRLSGESESSSEKPTNHDQHHDSNRNSTASAASEASENARQSDKDGQEH</sequence>
<feature type="signal peptide" evidence="20">
    <location>
        <begin position="1"/>
        <end position="19"/>
    </location>
</feature>
<feature type="compositionally biased region" description="Low complexity" evidence="18">
    <location>
        <begin position="1302"/>
        <end position="1312"/>
    </location>
</feature>
<keyword evidence="9" id="KW-0106">Calcium</keyword>
<organism evidence="26 27">
    <name type="scientific">Pocillopora meandrina</name>
    <dbReference type="NCBI Taxonomy" id="46732"/>
    <lineage>
        <taxon>Eukaryota</taxon>
        <taxon>Metazoa</taxon>
        <taxon>Cnidaria</taxon>
        <taxon>Anthozoa</taxon>
        <taxon>Hexacorallia</taxon>
        <taxon>Scleractinia</taxon>
        <taxon>Astrocoeniina</taxon>
        <taxon>Pocilloporidae</taxon>
        <taxon>Pocillopora</taxon>
    </lineage>
</organism>
<dbReference type="SUPFAM" id="SSF57196">
    <property type="entry name" value="EGF/Laminin"/>
    <property type="match status" value="1"/>
</dbReference>
<reference evidence="26 27" key="1">
    <citation type="submission" date="2022-05" db="EMBL/GenBank/DDBJ databases">
        <authorList>
            <consortium name="Genoscope - CEA"/>
            <person name="William W."/>
        </authorList>
    </citation>
    <scope>NUCLEOTIDE SEQUENCE [LARGE SCALE GENOMIC DNA]</scope>
</reference>
<keyword evidence="13" id="KW-1015">Disulfide bond</keyword>
<evidence type="ECO:0000256" key="13">
    <source>
        <dbReference type="ARBA" id="ARBA00023157"/>
    </source>
</evidence>
<dbReference type="Pfam" id="PF16489">
    <property type="entry name" value="GAIN"/>
    <property type="match status" value="1"/>
</dbReference>
<keyword evidence="12 19" id="KW-0472">Membrane</keyword>
<keyword evidence="6 19" id="KW-0812">Transmembrane</keyword>
<dbReference type="PROSITE" id="PS50227">
    <property type="entry name" value="G_PROTEIN_RECEP_F2_3"/>
    <property type="match status" value="1"/>
</dbReference>
<feature type="domain" description="G-protein coupled receptors family 2 profile 2" evidence="24">
    <location>
        <begin position="1036"/>
        <end position="1278"/>
    </location>
</feature>
<dbReference type="InterPro" id="IPR017983">
    <property type="entry name" value="GPCR_2_secretin-like_CS"/>
</dbReference>
<accession>A0AAU9WK40</accession>
<dbReference type="SUPFAM" id="SSF81321">
    <property type="entry name" value="Family A G protein-coupled receptor-like"/>
    <property type="match status" value="1"/>
</dbReference>
<evidence type="ECO:0000256" key="3">
    <source>
        <dbReference type="ARBA" id="ARBA00022475"/>
    </source>
</evidence>
<dbReference type="PROSITE" id="PS00650">
    <property type="entry name" value="G_PROTEIN_RECEP_F2_2"/>
    <property type="match status" value="1"/>
</dbReference>
<comment type="caution">
    <text evidence="26">The sequence shown here is derived from an EMBL/GenBank/DDBJ whole genome shotgun (WGS) entry which is preliminary data.</text>
</comment>
<dbReference type="PANTHER" id="PTHR12011:SF471">
    <property type="entry name" value="G-PROTEIN COUPLED RECEPTORS FAMILY 2 PROFILE 2 DOMAIN-CONTAINING PROTEIN"/>
    <property type="match status" value="1"/>
</dbReference>
<dbReference type="EMBL" id="CALNXJ010000015">
    <property type="protein sequence ID" value="CAH3116701.1"/>
    <property type="molecule type" value="Genomic_DNA"/>
</dbReference>
<dbReference type="PROSITE" id="PS01187">
    <property type="entry name" value="EGF_CA"/>
    <property type="match status" value="1"/>
</dbReference>
<keyword evidence="3" id="KW-1003">Cell membrane</keyword>
<feature type="transmembrane region" description="Helical" evidence="19">
    <location>
        <begin position="1034"/>
        <end position="1058"/>
    </location>
</feature>
<feature type="domain" description="Fibronectin type-III" evidence="25">
    <location>
        <begin position="346"/>
        <end position="440"/>
    </location>
</feature>
<feature type="transmembrane region" description="Helical" evidence="19">
    <location>
        <begin position="1254"/>
        <end position="1277"/>
    </location>
</feature>
<dbReference type="PROSITE" id="PS50853">
    <property type="entry name" value="FN3"/>
    <property type="match status" value="3"/>
</dbReference>
<dbReference type="Gene3D" id="4.10.1240.10">
    <property type="entry name" value="GPCR, family 2, extracellular hormone receptor domain"/>
    <property type="match status" value="1"/>
</dbReference>
<evidence type="ECO:0000256" key="8">
    <source>
        <dbReference type="ARBA" id="ARBA00022737"/>
    </source>
</evidence>
<feature type="domain" description="Fibronectin type-III" evidence="25">
    <location>
        <begin position="251"/>
        <end position="342"/>
    </location>
</feature>
<dbReference type="Gene3D" id="2.10.25.10">
    <property type="entry name" value="Laminin"/>
    <property type="match status" value="1"/>
</dbReference>
<keyword evidence="27" id="KW-1185">Reference proteome</keyword>
<dbReference type="PROSITE" id="PS50261">
    <property type="entry name" value="G_PROTEIN_RECEP_F2_4"/>
    <property type="match status" value="1"/>
</dbReference>
<proteinExistence type="inferred from homology"/>
<feature type="chain" id="PRO_5043381532" evidence="20">
    <location>
        <begin position="20"/>
        <end position="1424"/>
    </location>
</feature>
<evidence type="ECO:0000256" key="12">
    <source>
        <dbReference type="ARBA" id="ARBA00023136"/>
    </source>
</evidence>
<keyword evidence="14" id="KW-0675">Receptor</keyword>
<dbReference type="PANTHER" id="PTHR12011">
    <property type="entry name" value="ADHESION G-PROTEIN COUPLED RECEPTOR"/>
    <property type="match status" value="1"/>
</dbReference>
<dbReference type="Gene3D" id="2.60.220.50">
    <property type="match status" value="1"/>
</dbReference>
<dbReference type="SMART" id="SM00179">
    <property type="entry name" value="EGF_CA"/>
    <property type="match status" value="1"/>
</dbReference>
<dbReference type="InterPro" id="IPR000152">
    <property type="entry name" value="EGF-type_Asp/Asn_hydroxyl_site"/>
</dbReference>
<dbReference type="CDD" id="cd15440">
    <property type="entry name" value="7tmB2_latrophilin-like_invertebrate"/>
    <property type="match status" value="1"/>
</dbReference>
<dbReference type="SMART" id="SM00060">
    <property type="entry name" value="FN3"/>
    <property type="match status" value="3"/>
</dbReference>
<keyword evidence="15" id="KW-0325">Glycoprotein</keyword>
<evidence type="ECO:0000313" key="26">
    <source>
        <dbReference type="EMBL" id="CAH3116701.1"/>
    </source>
</evidence>
<evidence type="ECO:0000256" key="5">
    <source>
        <dbReference type="ARBA" id="ARBA00022553"/>
    </source>
</evidence>
<dbReference type="Gene3D" id="2.60.120.200">
    <property type="match status" value="1"/>
</dbReference>
<dbReference type="Pfam" id="PF01825">
    <property type="entry name" value="GPS"/>
    <property type="match status" value="1"/>
</dbReference>
<dbReference type="InterPro" id="IPR024731">
    <property type="entry name" value="NELL2-like_EGF"/>
</dbReference>
<keyword evidence="7 20" id="KW-0732">Signal</keyword>
<dbReference type="Gene3D" id="1.25.40.610">
    <property type="match status" value="1"/>
</dbReference>
<dbReference type="FunFam" id="2.10.25.10:FF:000038">
    <property type="entry name" value="Fibrillin 2"/>
    <property type="match status" value="1"/>
</dbReference>
<dbReference type="SMART" id="SM00303">
    <property type="entry name" value="GPS"/>
    <property type="match status" value="1"/>
</dbReference>
<dbReference type="SUPFAM" id="SSF49265">
    <property type="entry name" value="Fibronectin type III"/>
    <property type="match status" value="2"/>
</dbReference>
<evidence type="ECO:0000256" key="4">
    <source>
        <dbReference type="ARBA" id="ARBA00022536"/>
    </source>
</evidence>
<dbReference type="PROSITE" id="PS00010">
    <property type="entry name" value="ASX_HYDROXYL"/>
    <property type="match status" value="1"/>
</dbReference>
<dbReference type="PROSITE" id="PS50026">
    <property type="entry name" value="EGF_3"/>
    <property type="match status" value="1"/>
</dbReference>
<dbReference type="InterPro" id="IPR048072">
    <property type="entry name" value="7tmB2_latrophilin-like"/>
</dbReference>
<feature type="transmembrane region" description="Helical" evidence="19">
    <location>
        <begin position="1070"/>
        <end position="1090"/>
    </location>
</feature>
<dbReference type="InterPro" id="IPR003961">
    <property type="entry name" value="FN3_dom"/>
</dbReference>
<dbReference type="Gene3D" id="2.60.40.10">
    <property type="entry name" value="Immunoglobulins"/>
    <property type="match status" value="3"/>
</dbReference>
<dbReference type="GO" id="GO:0007189">
    <property type="term" value="P:adenylate cyclase-activating G protein-coupled receptor signaling pathway"/>
    <property type="evidence" value="ECO:0007669"/>
    <property type="project" value="TreeGrafter"/>
</dbReference>
<dbReference type="InterPro" id="IPR001879">
    <property type="entry name" value="GPCR_2_extracellular_dom"/>
</dbReference>
<evidence type="ECO:0000256" key="18">
    <source>
        <dbReference type="SAM" id="MobiDB-lite"/>
    </source>
</evidence>
<feature type="transmembrane region" description="Helical" evidence="19">
    <location>
        <begin position="1229"/>
        <end position="1248"/>
    </location>
</feature>
<dbReference type="PROSITE" id="PS50221">
    <property type="entry name" value="GAIN_B"/>
    <property type="match status" value="1"/>
</dbReference>
<evidence type="ECO:0000256" key="10">
    <source>
        <dbReference type="ARBA" id="ARBA00022989"/>
    </source>
</evidence>
<evidence type="ECO:0000259" key="22">
    <source>
        <dbReference type="PROSITE" id="PS50221"/>
    </source>
</evidence>
<evidence type="ECO:0000313" key="27">
    <source>
        <dbReference type="Proteomes" id="UP001159428"/>
    </source>
</evidence>
<keyword evidence="16" id="KW-0807">Transducer</keyword>
<comment type="caution">
    <text evidence="17">Lacks conserved residue(s) required for the propagation of feature annotation.</text>
</comment>
<dbReference type="Proteomes" id="UP001159428">
    <property type="component" value="Unassembled WGS sequence"/>
</dbReference>
<feature type="compositionally biased region" description="Basic and acidic residues" evidence="18">
    <location>
        <begin position="1385"/>
        <end position="1399"/>
    </location>
</feature>
<feature type="domain" description="EGF-like" evidence="21">
    <location>
        <begin position="620"/>
        <end position="660"/>
    </location>
</feature>
<comment type="similarity">
    <text evidence="2">Belongs to the G-protein coupled receptor 2 family. Adhesion G-protein coupled receptor (ADGR) subfamily.</text>
</comment>
<protein>
    <submittedName>
        <fullName evidence="26">Uncharacterized protein</fullName>
    </submittedName>
</protein>
<dbReference type="SUPFAM" id="SSF49899">
    <property type="entry name" value="Concanavalin A-like lectins/glucanases"/>
    <property type="match status" value="1"/>
</dbReference>
<dbReference type="InterPro" id="IPR000742">
    <property type="entry name" value="EGF"/>
</dbReference>
<gene>
    <name evidence="26" type="ORF">PMEA_00006558</name>
</gene>
<keyword evidence="4 17" id="KW-0245">EGF-like domain</keyword>
<dbReference type="InterPro" id="IPR018097">
    <property type="entry name" value="EGF_Ca-bd_CS"/>
</dbReference>
<comment type="subcellular location">
    <subcellularLocation>
        <location evidence="1">Cell membrane</location>
        <topology evidence="1">Multi-pass membrane protein</topology>
    </subcellularLocation>
</comment>
<dbReference type="FunFam" id="1.20.1070.10:FF:000054">
    <property type="entry name" value="Adhesion G protein-coupled receptor E3"/>
    <property type="match status" value="1"/>
</dbReference>
<evidence type="ECO:0000256" key="17">
    <source>
        <dbReference type="PROSITE-ProRule" id="PRU00076"/>
    </source>
</evidence>
<keyword evidence="8" id="KW-0677">Repeat</keyword>
<dbReference type="Pfam" id="PF12947">
    <property type="entry name" value="EGF_3"/>
    <property type="match status" value="1"/>
</dbReference>
<evidence type="ECO:0000256" key="7">
    <source>
        <dbReference type="ARBA" id="ARBA00022729"/>
    </source>
</evidence>
<dbReference type="InterPro" id="IPR000832">
    <property type="entry name" value="GPCR_2_secretin-like"/>
</dbReference>
<dbReference type="InterPro" id="IPR057244">
    <property type="entry name" value="GAIN_B"/>
</dbReference>
<keyword evidence="10 19" id="KW-1133">Transmembrane helix</keyword>
<dbReference type="InterPro" id="IPR032471">
    <property type="entry name" value="AGRL2-4_GAIN_subdom_A"/>
</dbReference>
<feature type="compositionally biased region" description="Polar residues" evidence="18">
    <location>
        <begin position="1327"/>
        <end position="1336"/>
    </location>
</feature>
<evidence type="ECO:0000259" key="21">
    <source>
        <dbReference type="PROSITE" id="PS50026"/>
    </source>
</evidence>
<dbReference type="GO" id="GO:0005509">
    <property type="term" value="F:calcium ion binding"/>
    <property type="evidence" value="ECO:0007669"/>
    <property type="project" value="InterPro"/>
</dbReference>
<dbReference type="InterPro" id="IPR036116">
    <property type="entry name" value="FN3_sf"/>
</dbReference>
<dbReference type="InterPro" id="IPR046338">
    <property type="entry name" value="GAIN_dom_sf"/>
</dbReference>
<keyword evidence="11" id="KW-0297">G-protein coupled receptor</keyword>
<dbReference type="PROSITE" id="PS01186">
    <property type="entry name" value="EGF_2"/>
    <property type="match status" value="1"/>
</dbReference>
<feature type="transmembrane region" description="Helical" evidence="19">
    <location>
        <begin position="1183"/>
        <end position="1208"/>
    </location>
</feature>
<dbReference type="CDD" id="cd00063">
    <property type="entry name" value="FN3"/>
    <property type="match status" value="3"/>
</dbReference>
<dbReference type="InterPro" id="IPR013320">
    <property type="entry name" value="ConA-like_dom_sf"/>
</dbReference>
<evidence type="ECO:0000256" key="11">
    <source>
        <dbReference type="ARBA" id="ARBA00023040"/>
    </source>
</evidence>
<feature type="domain" description="Fibronectin type-III" evidence="25">
    <location>
        <begin position="530"/>
        <end position="621"/>
    </location>
</feature>
<evidence type="ECO:0000256" key="1">
    <source>
        <dbReference type="ARBA" id="ARBA00004651"/>
    </source>
</evidence>
<feature type="compositionally biased region" description="Low complexity" evidence="18">
    <location>
        <begin position="1400"/>
        <end position="1414"/>
    </location>
</feature>
<evidence type="ECO:0000259" key="25">
    <source>
        <dbReference type="PROSITE" id="PS50853"/>
    </source>
</evidence>
<dbReference type="Pfam" id="PF00041">
    <property type="entry name" value="fn3"/>
    <property type="match status" value="3"/>
</dbReference>
<dbReference type="SMART" id="SM00008">
    <property type="entry name" value="HormR"/>
    <property type="match status" value="1"/>
</dbReference>
<dbReference type="PRINTS" id="PR01694">
    <property type="entry name" value="BAIPRECURSOR"/>
</dbReference>
<feature type="region of interest" description="Disordered" evidence="18">
    <location>
        <begin position="1376"/>
        <end position="1424"/>
    </location>
</feature>
<evidence type="ECO:0000259" key="23">
    <source>
        <dbReference type="PROSITE" id="PS50227"/>
    </source>
</evidence>
<dbReference type="GO" id="GO:0005886">
    <property type="term" value="C:plasma membrane"/>
    <property type="evidence" value="ECO:0007669"/>
    <property type="project" value="UniProtKB-SubCell"/>
</dbReference>
<keyword evidence="5" id="KW-0597">Phosphoprotein</keyword>
<feature type="transmembrane region" description="Helical" evidence="19">
    <location>
        <begin position="1144"/>
        <end position="1163"/>
    </location>
</feature>
<dbReference type="InterPro" id="IPR017981">
    <property type="entry name" value="GPCR_2-like_7TM"/>
</dbReference>
<feature type="domain" description="G-protein coupled receptors family 2 profile 1" evidence="23">
    <location>
        <begin position="658"/>
        <end position="726"/>
    </location>
</feature>
<name>A0AAU9WK40_9CNID</name>
<feature type="domain" description="GAIN-B" evidence="22">
    <location>
        <begin position="845"/>
        <end position="1024"/>
    </location>
</feature>
<dbReference type="GO" id="GO:0004930">
    <property type="term" value="F:G protein-coupled receptor activity"/>
    <property type="evidence" value="ECO:0007669"/>
    <property type="project" value="UniProtKB-KW"/>
</dbReference>
<evidence type="ECO:0000256" key="15">
    <source>
        <dbReference type="ARBA" id="ARBA00023180"/>
    </source>
</evidence>
<dbReference type="InterPro" id="IPR036445">
    <property type="entry name" value="GPCR_2_extracell_dom_sf"/>
</dbReference>